<dbReference type="GO" id="GO:0004864">
    <property type="term" value="F:protein phosphatase inhibitor activity"/>
    <property type="evidence" value="ECO:0007669"/>
    <property type="project" value="InterPro"/>
</dbReference>
<dbReference type="PANTHER" id="PTHR31213">
    <property type="entry name" value="OS08G0374000 PROTEIN-RELATED"/>
    <property type="match status" value="1"/>
</dbReference>
<keyword evidence="8" id="KW-0568">Pathogenesis-related protein</keyword>
<name>A0AAN9ICD5_CROPI</name>
<dbReference type="GO" id="GO:0005829">
    <property type="term" value="C:cytosol"/>
    <property type="evidence" value="ECO:0007669"/>
    <property type="project" value="UniProtKB-SubCell"/>
</dbReference>
<dbReference type="InterPro" id="IPR000916">
    <property type="entry name" value="Bet_v_I/MLP"/>
</dbReference>
<keyword evidence="6" id="KW-0611">Plant defense</keyword>
<dbReference type="Gene3D" id="3.30.530.20">
    <property type="match status" value="1"/>
</dbReference>
<evidence type="ECO:0000256" key="6">
    <source>
        <dbReference type="ARBA" id="ARBA00022821"/>
    </source>
</evidence>
<dbReference type="GO" id="GO:0010427">
    <property type="term" value="F:abscisic acid binding"/>
    <property type="evidence" value="ECO:0007669"/>
    <property type="project" value="InterPro"/>
</dbReference>
<evidence type="ECO:0000313" key="10">
    <source>
        <dbReference type="EMBL" id="KAK7272979.1"/>
    </source>
</evidence>
<dbReference type="GO" id="GO:0016787">
    <property type="term" value="F:hydrolase activity"/>
    <property type="evidence" value="ECO:0007669"/>
    <property type="project" value="UniProtKB-KW"/>
</dbReference>
<dbReference type="EMBL" id="JAYWIO010000003">
    <property type="protein sequence ID" value="KAK7272979.1"/>
    <property type="molecule type" value="Genomic_DNA"/>
</dbReference>
<sequence>MVKEFNSQAELSVGLETLWKALTKDLSVITQKVIPDIVKEVKVVEGDGGVGTILLFTFNSDVPERSYQRERITEFDEVTHEIGLQVIEGGYLNQGMSYYKTNFQLNKIGELQTLVKVKTFYDYDTGKEEEEEGAFGTKASKSTLFFLKSIEKFLMNDA</sequence>
<keyword evidence="3" id="KW-0540">Nuclease</keyword>
<evidence type="ECO:0000256" key="4">
    <source>
        <dbReference type="ARBA" id="ARBA00022723"/>
    </source>
</evidence>
<keyword evidence="4" id="KW-0479">Metal-binding</keyword>
<dbReference type="SUPFAM" id="SSF55961">
    <property type="entry name" value="Bet v1-like"/>
    <property type="match status" value="1"/>
</dbReference>
<dbReference type="GO" id="GO:0005634">
    <property type="term" value="C:nucleus"/>
    <property type="evidence" value="ECO:0007669"/>
    <property type="project" value="TreeGrafter"/>
</dbReference>
<dbReference type="GO" id="GO:0038023">
    <property type="term" value="F:signaling receptor activity"/>
    <property type="evidence" value="ECO:0007669"/>
    <property type="project" value="InterPro"/>
</dbReference>
<dbReference type="InterPro" id="IPR050279">
    <property type="entry name" value="Plant_def-hormone_signal"/>
</dbReference>
<keyword evidence="7" id="KW-0106">Calcium</keyword>
<dbReference type="CDD" id="cd07816">
    <property type="entry name" value="Bet_v1-like"/>
    <property type="match status" value="1"/>
</dbReference>
<dbReference type="AlphaFoldDB" id="A0AAN9ICD5"/>
<dbReference type="InterPro" id="IPR023393">
    <property type="entry name" value="START-like_dom_sf"/>
</dbReference>
<protein>
    <recommendedName>
        <fullName evidence="9">Bet v I/Major latex protein domain-containing protein</fullName>
    </recommendedName>
</protein>
<evidence type="ECO:0000256" key="7">
    <source>
        <dbReference type="ARBA" id="ARBA00022837"/>
    </source>
</evidence>
<evidence type="ECO:0000256" key="8">
    <source>
        <dbReference type="ARBA" id="ARBA00023265"/>
    </source>
</evidence>
<accession>A0AAN9ICD5</accession>
<dbReference type="PANTHER" id="PTHR31213:SF64">
    <property type="entry name" value="PHYTOHORMONE-BINDING PROTEIN"/>
    <property type="match status" value="1"/>
</dbReference>
<evidence type="ECO:0000256" key="3">
    <source>
        <dbReference type="ARBA" id="ARBA00022722"/>
    </source>
</evidence>
<feature type="domain" description="Bet v I/Major latex protein" evidence="9">
    <location>
        <begin position="3"/>
        <end position="133"/>
    </location>
</feature>
<comment type="caution">
    <text evidence="10">The sequence shown here is derived from an EMBL/GenBank/DDBJ whole genome shotgun (WGS) entry which is preliminary data.</text>
</comment>
<comment type="similarity">
    <text evidence="2">Belongs to the BetVI family.</text>
</comment>
<dbReference type="GO" id="GO:0006952">
    <property type="term" value="P:defense response"/>
    <property type="evidence" value="ECO:0007669"/>
    <property type="project" value="UniProtKB-KW"/>
</dbReference>
<keyword evidence="5" id="KW-0378">Hydrolase</keyword>
<dbReference type="GO" id="GO:0046872">
    <property type="term" value="F:metal ion binding"/>
    <property type="evidence" value="ECO:0007669"/>
    <property type="project" value="UniProtKB-KW"/>
</dbReference>
<keyword evidence="11" id="KW-1185">Reference proteome</keyword>
<dbReference type="FunFam" id="3.30.530.20:FF:000007">
    <property type="entry name" value="Major pollen allergen Bet v 1-A"/>
    <property type="match status" value="1"/>
</dbReference>
<proteinExistence type="inferred from homology"/>
<comment type="subcellular location">
    <subcellularLocation>
        <location evidence="1">Cytoplasm</location>
        <location evidence="1">Cytosol</location>
    </subcellularLocation>
</comment>
<evidence type="ECO:0000259" key="9">
    <source>
        <dbReference type="Pfam" id="PF00407"/>
    </source>
</evidence>
<dbReference type="PRINTS" id="PR00634">
    <property type="entry name" value="BETALLERGEN"/>
</dbReference>
<dbReference type="Pfam" id="PF00407">
    <property type="entry name" value="Bet_v_1"/>
    <property type="match status" value="1"/>
</dbReference>
<evidence type="ECO:0000313" key="11">
    <source>
        <dbReference type="Proteomes" id="UP001372338"/>
    </source>
</evidence>
<evidence type="ECO:0000256" key="5">
    <source>
        <dbReference type="ARBA" id="ARBA00022801"/>
    </source>
</evidence>
<dbReference type="GO" id="GO:0009738">
    <property type="term" value="P:abscisic acid-activated signaling pathway"/>
    <property type="evidence" value="ECO:0007669"/>
    <property type="project" value="InterPro"/>
</dbReference>
<dbReference type="GO" id="GO:0004518">
    <property type="term" value="F:nuclease activity"/>
    <property type="evidence" value="ECO:0007669"/>
    <property type="project" value="UniProtKB-KW"/>
</dbReference>
<dbReference type="InterPro" id="IPR024949">
    <property type="entry name" value="Bet_v_I_allergen"/>
</dbReference>
<reference evidence="10 11" key="1">
    <citation type="submission" date="2024-01" db="EMBL/GenBank/DDBJ databases">
        <title>The genomes of 5 underutilized Papilionoideae crops provide insights into root nodulation and disease resistanc.</title>
        <authorList>
            <person name="Yuan L."/>
        </authorList>
    </citation>
    <scope>NUCLEOTIDE SEQUENCE [LARGE SCALE GENOMIC DNA]</scope>
    <source>
        <strain evidence="10">ZHUSHIDOU_FW_LH</strain>
        <tissue evidence="10">Leaf</tissue>
    </source>
</reference>
<organism evidence="10 11">
    <name type="scientific">Crotalaria pallida</name>
    <name type="common">Smooth rattlebox</name>
    <name type="synonym">Crotalaria striata</name>
    <dbReference type="NCBI Taxonomy" id="3830"/>
    <lineage>
        <taxon>Eukaryota</taxon>
        <taxon>Viridiplantae</taxon>
        <taxon>Streptophyta</taxon>
        <taxon>Embryophyta</taxon>
        <taxon>Tracheophyta</taxon>
        <taxon>Spermatophyta</taxon>
        <taxon>Magnoliopsida</taxon>
        <taxon>eudicotyledons</taxon>
        <taxon>Gunneridae</taxon>
        <taxon>Pentapetalae</taxon>
        <taxon>rosids</taxon>
        <taxon>fabids</taxon>
        <taxon>Fabales</taxon>
        <taxon>Fabaceae</taxon>
        <taxon>Papilionoideae</taxon>
        <taxon>50 kb inversion clade</taxon>
        <taxon>genistoids sensu lato</taxon>
        <taxon>core genistoids</taxon>
        <taxon>Crotalarieae</taxon>
        <taxon>Crotalaria</taxon>
    </lineage>
</organism>
<gene>
    <name evidence="10" type="ORF">RIF29_14024</name>
</gene>
<dbReference type="Proteomes" id="UP001372338">
    <property type="component" value="Unassembled WGS sequence"/>
</dbReference>
<evidence type="ECO:0000256" key="1">
    <source>
        <dbReference type="ARBA" id="ARBA00004514"/>
    </source>
</evidence>
<evidence type="ECO:0000256" key="2">
    <source>
        <dbReference type="ARBA" id="ARBA00009744"/>
    </source>
</evidence>